<feature type="non-terminal residue" evidence="1">
    <location>
        <position position="1"/>
    </location>
</feature>
<comment type="caution">
    <text evidence="1">The sequence shown here is derived from an EMBL/GenBank/DDBJ whole genome shotgun (WGS) entry which is preliminary data.</text>
</comment>
<dbReference type="AlphaFoldDB" id="A0AAW1ZC68"/>
<sequence>RPSGRGVPWQVSMALGSGLFGPAVLQAMVFSQKGPGTAVIHRSCETAKSQV</sequence>
<dbReference type="Proteomes" id="UP001479290">
    <property type="component" value="Unassembled WGS sequence"/>
</dbReference>
<gene>
    <name evidence="1" type="ORF">ABG768_011127</name>
</gene>
<name>A0AAW1ZC68_CULAL</name>
<evidence type="ECO:0000313" key="2">
    <source>
        <dbReference type="Proteomes" id="UP001479290"/>
    </source>
</evidence>
<proteinExistence type="predicted"/>
<keyword evidence="2" id="KW-1185">Reference proteome</keyword>
<accession>A0AAW1ZC68</accession>
<evidence type="ECO:0000313" key="1">
    <source>
        <dbReference type="EMBL" id="KAK9959041.1"/>
    </source>
</evidence>
<protein>
    <submittedName>
        <fullName evidence="1">Uncharacterized protein</fullName>
    </submittedName>
</protein>
<dbReference type="EMBL" id="JAWDJR010000018">
    <property type="protein sequence ID" value="KAK9959041.1"/>
    <property type="molecule type" value="Genomic_DNA"/>
</dbReference>
<organism evidence="1 2">
    <name type="scientific">Culter alburnus</name>
    <name type="common">Topmouth culter</name>
    <dbReference type="NCBI Taxonomy" id="194366"/>
    <lineage>
        <taxon>Eukaryota</taxon>
        <taxon>Metazoa</taxon>
        <taxon>Chordata</taxon>
        <taxon>Craniata</taxon>
        <taxon>Vertebrata</taxon>
        <taxon>Euteleostomi</taxon>
        <taxon>Actinopterygii</taxon>
        <taxon>Neopterygii</taxon>
        <taxon>Teleostei</taxon>
        <taxon>Ostariophysi</taxon>
        <taxon>Cypriniformes</taxon>
        <taxon>Xenocyprididae</taxon>
        <taxon>Xenocypridinae</taxon>
        <taxon>Culter</taxon>
    </lineage>
</organism>
<reference evidence="1 2" key="1">
    <citation type="submission" date="2024-05" db="EMBL/GenBank/DDBJ databases">
        <title>A high-quality chromosomal-level genome assembly of Topmouth culter (Culter alburnus).</title>
        <authorList>
            <person name="Zhao H."/>
        </authorList>
    </citation>
    <scope>NUCLEOTIDE SEQUENCE [LARGE SCALE GENOMIC DNA]</scope>
    <source>
        <strain evidence="1">CATC2023</strain>
        <tissue evidence="1">Muscle</tissue>
    </source>
</reference>